<reference evidence="1 2" key="1">
    <citation type="submission" date="2020-02" db="EMBL/GenBank/DDBJ databases">
        <authorList>
            <person name="Ma Q."/>
            <person name="Huang Y."/>
            <person name="Song X."/>
            <person name="Pei D."/>
        </authorList>
    </citation>
    <scope>NUCLEOTIDE SEQUENCE [LARGE SCALE GENOMIC DNA]</scope>
    <source>
        <strain evidence="1">Sxm20200214</strain>
        <tissue evidence="1">Leaf</tissue>
    </source>
</reference>
<dbReference type="Proteomes" id="UP000886595">
    <property type="component" value="Unassembled WGS sequence"/>
</dbReference>
<organism evidence="1 2">
    <name type="scientific">Brassica carinata</name>
    <name type="common">Ethiopian mustard</name>
    <name type="synonym">Abyssinian cabbage</name>
    <dbReference type="NCBI Taxonomy" id="52824"/>
    <lineage>
        <taxon>Eukaryota</taxon>
        <taxon>Viridiplantae</taxon>
        <taxon>Streptophyta</taxon>
        <taxon>Embryophyta</taxon>
        <taxon>Tracheophyta</taxon>
        <taxon>Spermatophyta</taxon>
        <taxon>Magnoliopsida</taxon>
        <taxon>eudicotyledons</taxon>
        <taxon>Gunneridae</taxon>
        <taxon>Pentapetalae</taxon>
        <taxon>rosids</taxon>
        <taxon>malvids</taxon>
        <taxon>Brassicales</taxon>
        <taxon>Brassicaceae</taxon>
        <taxon>Brassiceae</taxon>
        <taxon>Brassica</taxon>
    </lineage>
</organism>
<name>A0A8X7VN42_BRACI</name>
<comment type="caution">
    <text evidence="1">The sequence shown here is derived from an EMBL/GenBank/DDBJ whole genome shotgun (WGS) entry which is preliminary data.</text>
</comment>
<dbReference type="AlphaFoldDB" id="A0A8X7VN42"/>
<dbReference type="EMBL" id="JAAMPC010000004">
    <property type="protein sequence ID" value="KAG2314321.1"/>
    <property type="molecule type" value="Genomic_DNA"/>
</dbReference>
<evidence type="ECO:0000313" key="2">
    <source>
        <dbReference type="Proteomes" id="UP000886595"/>
    </source>
</evidence>
<sequence>MLFLKILMSIIRSKTQRNSTSLVVHSQESHSMTHQLRYLGLCSNPSLSFQKRKLFFHETNLYPISLWPQDYLVLDTELQSCVDHFSQSHRYMERRVHFCRALSRETSFSLGN</sequence>
<keyword evidence="2" id="KW-1185">Reference proteome</keyword>
<accession>A0A8X7VN42</accession>
<proteinExistence type="predicted"/>
<gene>
    <name evidence="1" type="ORF">Bca52824_017443</name>
</gene>
<evidence type="ECO:0000313" key="1">
    <source>
        <dbReference type="EMBL" id="KAG2314321.1"/>
    </source>
</evidence>
<protein>
    <submittedName>
        <fullName evidence="1">Uncharacterized protein</fullName>
    </submittedName>
</protein>